<dbReference type="WBParaSite" id="PgR010_g150_t01">
    <property type="protein sequence ID" value="PgR010_g150_t01"/>
    <property type="gene ID" value="PgR010_g150"/>
</dbReference>
<sequence length="91" mass="11264">MHVRRHVSMCGCIYVYICECFFVFVYWYECWKVWWYAYAHVFQQSVHMWHVRNMQLFTCKSSTIYLKIFVTKATRSMKKGQILVCIMKFYT</sequence>
<proteinExistence type="predicted"/>
<dbReference type="Proteomes" id="UP000887569">
    <property type="component" value="Unplaced"/>
</dbReference>
<name>A0A915AKF8_PARUN</name>
<dbReference type="AlphaFoldDB" id="A0A915AKF8"/>
<accession>A0A915AKF8</accession>
<organism evidence="2 3">
    <name type="scientific">Parascaris univalens</name>
    <name type="common">Nematode worm</name>
    <dbReference type="NCBI Taxonomy" id="6257"/>
    <lineage>
        <taxon>Eukaryota</taxon>
        <taxon>Metazoa</taxon>
        <taxon>Ecdysozoa</taxon>
        <taxon>Nematoda</taxon>
        <taxon>Chromadorea</taxon>
        <taxon>Rhabditida</taxon>
        <taxon>Spirurina</taxon>
        <taxon>Ascaridomorpha</taxon>
        <taxon>Ascaridoidea</taxon>
        <taxon>Ascarididae</taxon>
        <taxon>Parascaris</taxon>
    </lineage>
</organism>
<evidence type="ECO:0000256" key="1">
    <source>
        <dbReference type="SAM" id="Phobius"/>
    </source>
</evidence>
<evidence type="ECO:0000313" key="2">
    <source>
        <dbReference type="Proteomes" id="UP000887569"/>
    </source>
</evidence>
<keyword evidence="1" id="KW-1133">Transmembrane helix</keyword>
<protein>
    <submittedName>
        <fullName evidence="3">Secreted protein</fullName>
    </submittedName>
</protein>
<keyword evidence="2" id="KW-1185">Reference proteome</keyword>
<reference evidence="3" key="1">
    <citation type="submission" date="2022-11" db="UniProtKB">
        <authorList>
            <consortium name="WormBaseParasite"/>
        </authorList>
    </citation>
    <scope>IDENTIFICATION</scope>
</reference>
<evidence type="ECO:0000313" key="3">
    <source>
        <dbReference type="WBParaSite" id="PgR010_g150_t01"/>
    </source>
</evidence>
<feature type="transmembrane region" description="Helical" evidence="1">
    <location>
        <begin position="7"/>
        <end position="27"/>
    </location>
</feature>
<keyword evidence="1" id="KW-0812">Transmembrane</keyword>
<keyword evidence="1" id="KW-0472">Membrane</keyword>